<gene>
    <name evidence="2" type="ORF">G4V31_27170</name>
    <name evidence="1" type="ORF">GJJ01_22865</name>
    <name evidence="3" type="ORF">NCTC11679_05874</name>
</gene>
<dbReference type="EMBL" id="JAAKYD010000038">
    <property type="protein sequence ID" value="NGN75759.1"/>
    <property type="molecule type" value="Genomic_DNA"/>
</dbReference>
<dbReference type="Proteomes" id="UP000255239">
    <property type="component" value="Unassembled WGS sequence"/>
</dbReference>
<organism evidence="3 4">
    <name type="scientific">Klebsiella pneumoniae</name>
    <dbReference type="NCBI Taxonomy" id="573"/>
    <lineage>
        <taxon>Bacteria</taxon>
        <taxon>Pseudomonadati</taxon>
        <taxon>Pseudomonadota</taxon>
        <taxon>Gammaproteobacteria</taxon>
        <taxon>Enterobacterales</taxon>
        <taxon>Enterobacteriaceae</taxon>
        <taxon>Klebsiella/Raoultella group</taxon>
        <taxon>Klebsiella</taxon>
        <taxon>Klebsiella pneumoniae complex</taxon>
    </lineage>
</organism>
<proteinExistence type="predicted"/>
<evidence type="ECO:0000313" key="6">
    <source>
        <dbReference type="Proteomes" id="UP000479475"/>
    </source>
</evidence>
<reference evidence="1 5" key="2">
    <citation type="submission" date="2019-11" db="EMBL/GenBank/DDBJ databases">
        <title>Molecular typing, antibiotic resistance determination and virulence profiling for 36 multidrug-resistant clinical Klebsiella pneumoniae isolates using second- and third-generation sequencing.</title>
        <authorList>
            <person name="Shelenkov A."/>
            <person name="Mikhaylova Y."/>
            <person name="Yanushevich Y."/>
            <person name="Samoilov A."/>
            <person name="Petrova L."/>
            <person name="Fomina V."/>
            <person name="Gusarov V."/>
            <person name="Zamyatin M."/>
            <person name="Shagin D."/>
        </authorList>
    </citation>
    <scope>NUCLEOTIDE SEQUENCE [LARGE SCALE GENOMIC DNA]</scope>
    <source>
        <strain evidence="1 5">CriePir226</strain>
    </source>
</reference>
<evidence type="ECO:0000313" key="2">
    <source>
        <dbReference type="EMBL" id="NGN75759.1"/>
    </source>
</evidence>
<protein>
    <submittedName>
        <fullName evidence="3">Uncharacterized protein</fullName>
    </submittedName>
</protein>
<dbReference type="AlphaFoldDB" id="A0A378H2M1"/>
<reference evidence="3 4" key="1">
    <citation type="submission" date="2018-06" db="EMBL/GenBank/DDBJ databases">
        <authorList>
            <consortium name="Pathogen Informatics"/>
            <person name="Doyle S."/>
        </authorList>
    </citation>
    <scope>NUCLEOTIDE SEQUENCE [LARGE SCALE GENOMIC DNA]</scope>
    <source>
        <strain evidence="3 4">NCTC11679</strain>
    </source>
</reference>
<reference evidence="2 6" key="3">
    <citation type="submission" date="2020-02" db="EMBL/GenBank/DDBJ databases">
        <title>Klebsiella pneumoniae genome sequencing and assembly.</title>
        <authorList>
            <person name="Starkova P.S."/>
            <person name="Sulyan O.S."/>
            <person name="Likholetova D.V."/>
            <person name="Ageevets V.A."/>
            <person name="Lazareva I.V."/>
            <person name="Sopova J.V."/>
            <person name="Sidorenko S.V."/>
        </authorList>
    </citation>
    <scope>NUCLEOTIDE SEQUENCE [LARGE SCALE GENOMIC DNA]</scope>
    <source>
        <strain evidence="2 6">2429</strain>
    </source>
</reference>
<evidence type="ECO:0000313" key="5">
    <source>
        <dbReference type="Proteomes" id="UP000441029"/>
    </source>
</evidence>
<sequence>MPTKNEALNLLAVAIQAATDSGLFDNEMLGAVANADSINDFCDAVSFLSGEKNKLQQ</sequence>
<dbReference type="EMBL" id="UGMG01000002">
    <property type="protein sequence ID" value="STX11417.1"/>
    <property type="molecule type" value="Genomic_DNA"/>
</dbReference>
<name>A0A378H2M1_KLEPN</name>
<dbReference type="RefSeq" id="WP_004883165.1">
    <property type="nucleotide sequence ID" value="NZ_BTWE01000025.1"/>
</dbReference>
<dbReference type="EMBL" id="WJVL01000021">
    <property type="protein sequence ID" value="MRJ98785.1"/>
    <property type="molecule type" value="Genomic_DNA"/>
</dbReference>
<evidence type="ECO:0000313" key="3">
    <source>
        <dbReference type="EMBL" id="STX11417.1"/>
    </source>
</evidence>
<evidence type="ECO:0000313" key="4">
    <source>
        <dbReference type="Proteomes" id="UP000255239"/>
    </source>
</evidence>
<dbReference type="Proteomes" id="UP000479475">
    <property type="component" value="Unassembled WGS sequence"/>
</dbReference>
<accession>A0A378H2M1</accession>
<dbReference type="Proteomes" id="UP000441029">
    <property type="component" value="Unassembled WGS sequence"/>
</dbReference>
<evidence type="ECO:0000313" key="1">
    <source>
        <dbReference type="EMBL" id="MRJ98785.1"/>
    </source>
</evidence>